<dbReference type="EMBL" id="BQNB010011384">
    <property type="protein sequence ID" value="GJS89880.1"/>
    <property type="molecule type" value="Genomic_DNA"/>
</dbReference>
<keyword evidence="3" id="KW-0547">Nucleotide-binding</keyword>
<feature type="region of interest" description="Disordered" evidence="1">
    <location>
        <begin position="255"/>
        <end position="287"/>
    </location>
</feature>
<gene>
    <name evidence="3" type="ORF">Tco_0772516</name>
</gene>
<sequence length="766" mass="86466">MNKIRAKCKVCIKEIEGATGDLLSERIMDVKVTAQLETNTIKLNNLNRDIIFADTRIKTIRDEIRGIEEHVTCGLKNDIKFWDTRGDVSVFYALGLRVQDTSSVVKLVPKSNPHTGDCNVVPLDVADRVLDVNSNVPAKRQRANGSGFISPLLIDVGPSGVQNVPPVGGPALPTTGVSHCTLMSSSCGALPATGQTLSHSVIPTTVTRQPMEIDESSGDATHVVRVDNYSSRCPCSGMQSPVVPMFEQPRHVTSIVNNHSRARRDRTRRHPTATAGTSSQHAAPSGPPLEYKDLGNCAHICQHCGALFWFEERLKSTPRGGAVRRYSRGADRPLFRLYNVIGAREYELPTGDMLGAIVYEAGPENDMDYDIVLEERSGYPKRVNKLHPSYMSLQFPLLFIYGQDGYSKDLKMINRSGSSTEDKRLTMLVYYSYYLHDRANQYNYLSRTGKLFQQYVVTAYCAVEQNRIDFIREHQNDIRNEYLSGIYDAINRGDNDGSDCGLRLILPQSFTGGPRYMYSHYLDALAICCVHGNPLYFITFTCNVNWPEITNYMAQFPLLTTTDRADIVDRVFEMKIHKFVNYLRDAQPFGKVVAVLYTVEFQKRGLPHCHTLLWIDESVRPRRDEDIDMYVSAELPAQHADPQGYRIVSELMMHGPCGLANPSAACTQNNKCKKDFPKEYCNQTYVDKGGFVHYKRRDTGVTTTRQNVGLDNRYVVPYNKQLLLAFYAHINVEYCGWTMLIKYLFKYISKGTDRVVARMLPQANHK</sequence>
<proteinExistence type="predicted"/>
<evidence type="ECO:0000313" key="4">
    <source>
        <dbReference type="Proteomes" id="UP001151760"/>
    </source>
</evidence>
<reference evidence="3" key="2">
    <citation type="submission" date="2022-01" db="EMBL/GenBank/DDBJ databases">
        <authorList>
            <person name="Yamashiro T."/>
            <person name="Shiraishi A."/>
            <person name="Satake H."/>
            <person name="Nakayama K."/>
        </authorList>
    </citation>
    <scope>NUCLEOTIDE SEQUENCE</scope>
</reference>
<evidence type="ECO:0000259" key="2">
    <source>
        <dbReference type="Pfam" id="PF14214"/>
    </source>
</evidence>
<dbReference type="GO" id="GO:0004386">
    <property type="term" value="F:helicase activity"/>
    <property type="evidence" value="ECO:0007669"/>
    <property type="project" value="UniProtKB-KW"/>
</dbReference>
<accession>A0ABQ4ZIB1</accession>
<dbReference type="PANTHER" id="PTHR45786">
    <property type="entry name" value="DNA BINDING PROTEIN-LIKE"/>
    <property type="match status" value="1"/>
</dbReference>
<dbReference type="Proteomes" id="UP001151760">
    <property type="component" value="Unassembled WGS sequence"/>
</dbReference>
<keyword evidence="4" id="KW-1185">Reference proteome</keyword>
<keyword evidence="3" id="KW-0347">Helicase</keyword>
<keyword evidence="3" id="KW-0378">Hydrolase</keyword>
<feature type="compositionally biased region" description="Basic residues" evidence="1">
    <location>
        <begin position="260"/>
        <end position="271"/>
    </location>
</feature>
<dbReference type="InterPro" id="IPR025476">
    <property type="entry name" value="Helitron_helicase-like"/>
</dbReference>
<feature type="domain" description="Helitron helicase-like" evidence="2">
    <location>
        <begin position="430"/>
        <end position="613"/>
    </location>
</feature>
<reference evidence="3" key="1">
    <citation type="journal article" date="2022" name="Int. J. Mol. Sci.">
        <title>Draft Genome of Tanacetum Coccineum: Genomic Comparison of Closely Related Tanacetum-Family Plants.</title>
        <authorList>
            <person name="Yamashiro T."/>
            <person name="Shiraishi A."/>
            <person name="Nakayama K."/>
            <person name="Satake H."/>
        </authorList>
    </citation>
    <scope>NUCLEOTIDE SEQUENCE</scope>
</reference>
<name>A0ABQ4ZIB1_9ASTR</name>
<evidence type="ECO:0000313" key="3">
    <source>
        <dbReference type="EMBL" id="GJS89880.1"/>
    </source>
</evidence>
<organism evidence="3 4">
    <name type="scientific">Tanacetum coccineum</name>
    <dbReference type="NCBI Taxonomy" id="301880"/>
    <lineage>
        <taxon>Eukaryota</taxon>
        <taxon>Viridiplantae</taxon>
        <taxon>Streptophyta</taxon>
        <taxon>Embryophyta</taxon>
        <taxon>Tracheophyta</taxon>
        <taxon>Spermatophyta</taxon>
        <taxon>Magnoliopsida</taxon>
        <taxon>eudicotyledons</taxon>
        <taxon>Gunneridae</taxon>
        <taxon>Pentapetalae</taxon>
        <taxon>asterids</taxon>
        <taxon>campanulids</taxon>
        <taxon>Asterales</taxon>
        <taxon>Asteraceae</taxon>
        <taxon>Asteroideae</taxon>
        <taxon>Anthemideae</taxon>
        <taxon>Anthemidinae</taxon>
        <taxon>Tanacetum</taxon>
    </lineage>
</organism>
<dbReference type="Pfam" id="PF14214">
    <property type="entry name" value="Helitron_like_N"/>
    <property type="match status" value="1"/>
</dbReference>
<comment type="caution">
    <text evidence="3">The sequence shown here is derived from an EMBL/GenBank/DDBJ whole genome shotgun (WGS) entry which is preliminary data.</text>
</comment>
<protein>
    <submittedName>
        <fullName evidence="3">DNA helicase</fullName>
    </submittedName>
</protein>
<evidence type="ECO:0000256" key="1">
    <source>
        <dbReference type="SAM" id="MobiDB-lite"/>
    </source>
</evidence>
<dbReference type="PANTHER" id="PTHR45786:SF74">
    <property type="entry name" value="ATP-DEPENDENT DNA HELICASE"/>
    <property type="match status" value="1"/>
</dbReference>
<keyword evidence="3" id="KW-0067">ATP-binding</keyword>